<proteinExistence type="predicted"/>
<reference evidence="1 2" key="1">
    <citation type="submission" date="2019-10" db="EMBL/GenBank/DDBJ databases">
        <title>Whole-genome sequence of the purple nonsulfur photosynthetic bacterium Rhodocyclus tenuis.</title>
        <authorList>
            <person name="Kyndt J.A."/>
            <person name="Meyer T.E."/>
        </authorList>
    </citation>
    <scope>NUCLEOTIDE SEQUENCE [LARGE SCALE GENOMIC DNA]</scope>
    <source>
        <strain evidence="1 2">DSM 110</strain>
    </source>
</reference>
<evidence type="ECO:0000313" key="2">
    <source>
        <dbReference type="Proteomes" id="UP000480275"/>
    </source>
</evidence>
<comment type="caution">
    <text evidence="1">The sequence shown here is derived from an EMBL/GenBank/DDBJ whole genome shotgun (WGS) entry which is preliminary data.</text>
</comment>
<dbReference type="EMBL" id="WIXJ01000001">
    <property type="protein sequence ID" value="MQY50639.1"/>
    <property type="molecule type" value="Genomic_DNA"/>
</dbReference>
<protein>
    <submittedName>
        <fullName evidence="1">Uncharacterized protein</fullName>
    </submittedName>
</protein>
<gene>
    <name evidence="1" type="ORF">GHK24_02445</name>
</gene>
<name>A0A6L5JTT6_RHOTE</name>
<sequence length="145" mass="15262">MALALLAGAVGVGAGPAAAHGSAPGHARPEESAQGIERGLDLALNCDHAIHELLDEYAACLRSNQIEIGTDTAAETAFRFVAWLRAANAAYQGYPDGETVQLRFRQEYLAAARRHPVPPEQLCRALALDCAQLPVAPPRLAEIGG</sequence>
<dbReference type="AlphaFoldDB" id="A0A6L5JTT6"/>
<dbReference type="Proteomes" id="UP000480275">
    <property type="component" value="Unassembled WGS sequence"/>
</dbReference>
<accession>A0A6L5JTT6</accession>
<evidence type="ECO:0000313" key="1">
    <source>
        <dbReference type="EMBL" id="MQY50639.1"/>
    </source>
</evidence>
<organism evidence="1 2">
    <name type="scientific">Rhodocyclus tenuis</name>
    <name type="common">Rhodospirillum tenue</name>
    <dbReference type="NCBI Taxonomy" id="1066"/>
    <lineage>
        <taxon>Bacteria</taxon>
        <taxon>Pseudomonadati</taxon>
        <taxon>Pseudomonadota</taxon>
        <taxon>Betaproteobacteria</taxon>
        <taxon>Rhodocyclales</taxon>
        <taxon>Rhodocyclaceae</taxon>
        <taxon>Rhodocyclus</taxon>
    </lineage>
</organism>